<evidence type="ECO:0000313" key="1">
    <source>
        <dbReference type="EMBL" id="JAD30517.1"/>
    </source>
</evidence>
<proteinExistence type="predicted"/>
<protein>
    <submittedName>
        <fullName evidence="1">Uncharacterized protein</fullName>
    </submittedName>
</protein>
<accession>A0A0A8Z6Q1</accession>
<name>A0A0A8Z6Q1_ARUDO</name>
<sequence length="30" mass="3610">MFSDKKIKVNVILSCRYRHKDSTKIGFTFF</sequence>
<organism evidence="1">
    <name type="scientific">Arundo donax</name>
    <name type="common">Giant reed</name>
    <name type="synonym">Donax arundinaceus</name>
    <dbReference type="NCBI Taxonomy" id="35708"/>
    <lineage>
        <taxon>Eukaryota</taxon>
        <taxon>Viridiplantae</taxon>
        <taxon>Streptophyta</taxon>
        <taxon>Embryophyta</taxon>
        <taxon>Tracheophyta</taxon>
        <taxon>Spermatophyta</taxon>
        <taxon>Magnoliopsida</taxon>
        <taxon>Liliopsida</taxon>
        <taxon>Poales</taxon>
        <taxon>Poaceae</taxon>
        <taxon>PACMAD clade</taxon>
        <taxon>Arundinoideae</taxon>
        <taxon>Arundineae</taxon>
        <taxon>Arundo</taxon>
    </lineage>
</organism>
<reference evidence="1" key="1">
    <citation type="submission" date="2014-09" db="EMBL/GenBank/DDBJ databases">
        <authorList>
            <person name="Magalhaes I.L.F."/>
            <person name="Oliveira U."/>
            <person name="Santos F.R."/>
            <person name="Vidigal T.H.D.A."/>
            <person name="Brescovit A.D."/>
            <person name="Santos A.J."/>
        </authorList>
    </citation>
    <scope>NUCLEOTIDE SEQUENCE</scope>
    <source>
        <tissue evidence="1">Shoot tissue taken approximately 20 cm above the soil surface</tissue>
    </source>
</reference>
<dbReference type="AlphaFoldDB" id="A0A0A8Z6Q1"/>
<reference evidence="1" key="2">
    <citation type="journal article" date="2015" name="Data Brief">
        <title>Shoot transcriptome of the giant reed, Arundo donax.</title>
        <authorList>
            <person name="Barrero R.A."/>
            <person name="Guerrero F.D."/>
            <person name="Moolhuijzen P."/>
            <person name="Goolsby J.A."/>
            <person name="Tidwell J."/>
            <person name="Bellgard S.E."/>
            <person name="Bellgard M.I."/>
        </authorList>
    </citation>
    <scope>NUCLEOTIDE SEQUENCE</scope>
    <source>
        <tissue evidence="1">Shoot tissue taken approximately 20 cm above the soil surface</tissue>
    </source>
</reference>
<dbReference type="EMBL" id="GBRH01267378">
    <property type="protein sequence ID" value="JAD30517.1"/>
    <property type="molecule type" value="Transcribed_RNA"/>
</dbReference>